<dbReference type="NCBIfam" id="NF038013">
    <property type="entry name" value="AceTr_1"/>
    <property type="match status" value="1"/>
</dbReference>
<evidence type="ECO:0000313" key="8">
    <source>
        <dbReference type="Proteomes" id="UP000242972"/>
    </source>
</evidence>
<feature type="transmembrane region" description="Helical" evidence="6">
    <location>
        <begin position="128"/>
        <end position="149"/>
    </location>
</feature>
<dbReference type="PANTHER" id="PTHR31123">
    <property type="entry name" value="ACCUMULATION OF DYADS PROTEIN 2-RELATED"/>
    <property type="match status" value="1"/>
</dbReference>
<comment type="subcellular location">
    <subcellularLocation>
        <location evidence="1">Membrane</location>
        <topology evidence="1">Multi-pass membrane protein</topology>
    </subcellularLocation>
</comment>
<sequence length="204" mass="21695">MMTIQQTRTPVDPAPLAFGAFALTTFLLSCVNIGAIGVGFLPAVVAVAWFFGGAVQVLVAMWELAHDKLFPAVAFGSYGAFWISFAIFQTFYAMKVPANMAGSANALFLGVWCVVTLYLLVGAFRTHWALAIAFVLVELTLVLLTIGFASGSLTATHLGGWAGIALAVVVWYIAAAEVINHQFGRVLLPLGHFTQRSNPGNISA</sequence>
<name>A0A2T2XDW9_9FIRM</name>
<proteinExistence type="inferred from homology"/>
<feature type="transmembrane region" description="Helical" evidence="6">
    <location>
        <begin position="69"/>
        <end position="94"/>
    </location>
</feature>
<evidence type="ECO:0000256" key="2">
    <source>
        <dbReference type="ARBA" id="ARBA00005587"/>
    </source>
</evidence>
<protein>
    <submittedName>
        <fullName evidence="7">Uncharacterized protein</fullName>
    </submittedName>
</protein>
<accession>A0A2T2XDW9</accession>
<comment type="caution">
    <text evidence="7">The sequence shown here is derived from an EMBL/GenBank/DDBJ whole genome shotgun (WGS) entry which is preliminary data.</text>
</comment>
<evidence type="ECO:0000256" key="4">
    <source>
        <dbReference type="ARBA" id="ARBA00022989"/>
    </source>
</evidence>
<dbReference type="Proteomes" id="UP000242972">
    <property type="component" value="Unassembled WGS sequence"/>
</dbReference>
<reference evidence="7 8" key="1">
    <citation type="journal article" date="2014" name="BMC Genomics">
        <title>Comparison of environmental and isolate Sulfobacillus genomes reveals diverse carbon, sulfur, nitrogen, and hydrogen metabolisms.</title>
        <authorList>
            <person name="Justice N.B."/>
            <person name="Norman A."/>
            <person name="Brown C.T."/>
            <person name="Singh A."/>
            <person name="Thomas B.C."/>
            <person name="Banfield J.F."/>
        </authorList>
    </citation>
    <scope>NUCLEOTIDE SEQUENCE [LARGE SCALE GENOMIC DNA]</scope>
    <source>
        <strain evidence="7">AMDSBA4</strain>
    </source>
</reference>
<gene>
    <name evidence="7" type="ORF">C7B46_13230</name>
</gene>
<feature type="transmembrane region" description="Helical" evidence="6">
    <location>
        <begin position="43"/>
        <end position="62"/>
    </location>
</feature>
<dbReference type="InterPro" id="IPR000791">
    <property type="entry name" value="Gpr1/Fun34/SatP-like"/>
</dbReference>
<organism evidence="7 8">
    <name type="scientific">Sulfobacillus benefaciens</name>
    <dbReference type="NCBI Taxonomy" id="453960"/>
    <lineage>
        <taxon>Bacteria</taxon>
        <taxon>Bacillati</taxon>
        <taxon>Bacillota</taxon>
        <taxon>Clostridia</taxon>
        <taxon>Eubacteriales</taxon>
        <taxon>Clostridiales Family XVII. Incertae Sedis</taxon>
        <taxon>Sulfobacillus</taxon>
    </lineage>
</organism>
<dbReference type="GO" id="GO:0005886">
    <property type="term" value="C:plasma membrane"/>
    <property type="evidence" value="ECO:0007669"/>
    <property type="project" value="TreeGrafter"/>
</dbReference>
<dbReference type="InterPro" id="IPR051633">
    <property type="entry name" value="AceTr"/>
</dbReference>
<evidence type="ECO:0000256" key="3">
    <source>
        <dbReference type="ARBA" id="ARBA00022692"/>
    </source>
</evidence>
<dbReference type="Pfam" id="PF01184">
    <property type="entry name" value="Gpr1_Fun34_YaaH"/>
    <property type="match status" value="1"/>
</dbReference>
<keyword evidence="4 6" id="KW-1133">Transmembrane helix</keyword>
<keyword evidence="3 6" id="KW-0812">Transmembrane</keyword>
<evidence type="ECO:0000256" key="1">
    <source>
        <dbReference type="ARBA" id="ARBA00004141"/>
    </source>
</evidence>
<dbReference type="GO" id="GO:0015123">
    <property type="term" value="F:acetate transmembrane transporter activity"/>
    <property type="evidence" value="ECO:0007669"/>
    <property type="project" value="TreeGrafter"/>
</dbReference>
<feature type="transmembrane region" description="Helical" evidence="6">
    <location>
        <begin position="100"/>
        <end position="121"/>
    </location>
</feature>
<dbReference type="EMBL" id="PXYW01000033">
    <property type="protein sequence ID" value="PSR32714.1"/>
    <property type="molecule type" value="Genomic_DNA"/>
</dbReference>
<feature type="transmembrane region" description="Helical" evidence="6">
    <location>
        <begin position="161"/>
        <end position="179"/>
    </location>
</feature>
<evidence type="ECO:0000256" key="6">
    <source>
        <dbReference type="SAM" id="Phobius"/>
    </source>
</evidence>
<comment type="similarity">
    <text evidence="2">Belongs to the acetate uptake transporter (AceTr) (TC 2.A.96) family.</text>
</comment>
<keyword evidence="5 6" id="KW-0472">Membrane</keyword>
<feature type="transmembrane region" description="Helical" evidence="6">
    <location>
        <begin position="16"/>
        <end position="37"/>
    </location>
</feature>
<evidence type="ECO:0000313" key="7">
    <source>
        <dbReference type="EMBL" id="PSR32714.1"/>
    </source>
</evidence>
<dbReference type="AlphaFoldDB" id="A0A2T2XDW9"/>
<evidence type="ECO:0000256" key="5">
    <source>
        <dbReference type="ARBA" id="ARBA00023136"/>
    </source>
</evidence>
<dbReference type="PANTHER" id="PTHR31123:SF1">
    <property type="entry name" value="ACCUMULATION OF DYADS PROTEIN 2-RELATED"/>
    <property type="match status" value="1"/>
</dbReference>